<organism evidence="2 3">
    <name type="scientific">Ruania alba</name>
    <dbReference type="NCBI Taxonomy" id="648782"/>
    <lineage>
        <taxon>Bacteria</taxon>
        <taxon>Bacillati</taxon>
        <taxon>Actinomycetota</taxon>
        <taxon>Actinomycetes</taxon>
        <taxon>Micrococcales</taxon>
        <taxon>Ruaniaceae</taxon>
        <taxon>Ruania</taxon>
    </lineage>
</organism>
<feature type="transmembrane region" description="Helical" evidence="1">
    <location>
        <begin position="192"/>
        <end position="212"/>
    </location>
</feature>
<dbReference type="Proteomes" id="UP000199220">
    <property type="component" value="Unassembled WGS sequence"/>
</dbReference>
<keyword evidence="1" id="KW-0472">Membrane</keyword>
<evidence type="ECO:0000313" key="2">
    <source>
        <dbReference type="EMBL" id="SEE88981.1"/>
    </source>
</evidence>
<keyword evidence="1" id="KW-1133">Transmembrane helix</keyword>
<dbReference type="Pfam" id="PF04854">
    <property type="entry name" value="DUF624"/>
    <property type="match status" value="1"/>
</dbReference>
<evidence type="ECO:0000313" key="3">
    <source>
        <dbReference type="Proteomes" id="UP000199220"/>
    </source>
</evidence>
<gene>
    <name evidence="2" type="ORF">SAMN04488554_3412</name>
</gene>
<dbReference type="EMBL" id="FNTX01000002">
    <property type="protein sequence ID" value="SEE88981.1"/>
    <property type="molecule type" value="Genomic_DNA"/>
</dbReference>
<keyword evidence="3" id="KW-1185">Reference proteome</keyword>
<sequence length="233" mass="24634">MVLSGTVAATTRRSTADARTATSRLHAWADAVAFVALVNALILVLTLAGGVLLGWAPALAAAVACSRRRIRGEVHPWIRLFATTWRRELRRATLLQLPGNVVIALLVINLLVFHDRPGFTVLVVALAVATGIAVVHQVLVVTMDAHYDLPIGDCLRLAGAFAVRFPGAPLLLAATTALAATVTAWIPGLLPVIALGAWLYLCTALCLSFFAANDRALHGEEATSDHLANSPSE</sequence>
<keyword evidence="1" id="KW-0812">Transmembrane</keyword>
<accession>A0A1H5MK03</accession>
<feature type="transmembrane region" description="Helical" evidence="1">
    <location>
        <begin position="94"/>
        <end position="113"/>
    </location>
</feature>
<proteinExistence type="predicted"/>
<dbReference type="OrthoDB" id="4833099at2"/>
<feature type="transmembrane region" description="Helical" evidence="1">
    <location>
        <begin position="161"/>
        <end position="186"/>
    </location>
</feature>
<name>A0A1H5MK03_9MICO</name>
<feature type="transmembrane region" description="Helical" evidence="1">
    <location>
        <begin position="119"/>
        <end position="140"/>
    </location>
</feature>
<evidence type="ECO:0000256" key="1">
    <source>
        <dbReference type="SAM" id="Phobius"/>
    </source>
</evidence>
<protein>
    <submittedName>
        <fullName evidence="2">Uncharacterized membrane protein YesL</fullName>
    </submittedName>
</protein>
<dbReference type="AlphaFoldDB" id="A0A1H5MK03"/>
<feature type="transmembrane region" description="Helical" evidence="1">
    <location>
        <begin position="31"/>
        <end position="64"/>
    </location>
</feature>
<dbReference type="RefSeq" id="WP_089774207.1">
    <property type="nucleotide sequence ID" value="NZ_FNTX01000002.1"/>
</dbReference>
<reference evidence="3" key="1">
    <citation type="submission" date="2016-10" db="EMBL/GenBank/DDBJ databases">
        <authorList>
            <person name="Varghese N."/>
            <person name="Submissions S."/>
        </authorList>
    </citation>
    <scope>NUCLEOTIDE SEQUENCE [LARGE SCALE GENOMIC DNA]</scope>
    <source>
        <strain evidence="3">DSM 21368</strain>
    </source>
</reference>
<dbReference type="STRING" id="648782.SAMN04488554_3412"/>
<dbReference type="InterPro" id="IPR006938">
    <property type="entry name" value="DUF624"/>
</dbReference>